<dbReference type="eggNOG" id="COG2981">
    <property type="taxonomic scope" value="Bacteria"/>
</dbReference>
<feature type="transmembrane region" description="Helical" evidence="5">
    <location>
        <begin position="159"/>
        <end position="176"/>
    </location>
</feature>
<evidence type="ECO:0000313" key="6">
    <source>
        <dbReference type="EMBL" id="AGF73925.1"/>
    </source>
</evidence>
<accession>M1P283</accession>
<evidence type="ECO:0000256" key="3">
    <source>
        <dbReference type="ARBA" id="ARBA00022989"/>
    </source>
</evidence>
<protein>
    <submittedName>
        <fullName evidence="6">CysZ-like protein</fullName>
    </submittedName>
</protein>
<feature type="transmembrane region" description="Helical" evidence="5">
    <location>
        <begin position="21"/>
        <end position="44"/>
    </location>
</feature>
<name>M1P283_BARAA</name>
<dbReference type="STRING" id="1094489.BAnh1_00320"/>
<sequence length="246" mass="27539">MIFTSACRALQRLFTSQYRVIMLKEIGLTFAIIAVVLLLIRQVFMHYFGPLFAYFFPELSEWTLWSQLGVLVIFKPGFILPMAFLVSLTAAIIGSFFVDSAAEVIEKEDYPGEPIGQAMPFERSFVLSLKFAMLSLFCNGIAFIIAYIISFFVPGINFITFYAVNGYLLGHEYFVLSARRSQSKQEAAALLYAHRMTIFGAGLLIVFFASIPVLNLATPLFAAAFMTYLRKMLSHSASTSATSNVR</sequence>
<evidence type="ECO:0000313" key="7">
    <source>
        <dbReference type="Proteomes" id="UP000011729"/>
    </source>
</evidence>
<keyword evidence="2 5" id="KW-0812">Transmembrane</keyword>
<evidence type="ECO:0000256" key="1">
    <source>
        <dbReference type="ARBA" id="ARBA00004141"/>
    </source>
</evidence>
<dbReference type="KEGG" id="baus:BAnh1_00320"/>
<dbReference type="EMBL" id="CP003123">
    <property type="protein sequence ID" value="AGF73925.1"/>
    <property type="molecule type" value="Genomic_DNA"/>
</dbReference>
<feature type="transmembrane region" description="Helical" evidence="5">
    <location>
        <begin position="64"/>
        <end position="97"/>
    </location>
</feature>
<reference evidence="6 7" key="1">
    <citation type="journal article" date="2013" name="PLoS Genet.">
        <title>A gene transfer agent and a dynamic repertoire of secretion systems hold the keys to the explosive radiation of the emerging pathogen Bartonella.</title>
        <authorList>
            <person name="Guy L."/>
            <person name="Nystedt B."/>
            <person name="Toft C."/>
            <person name="Zaremba-Niedzwiedzka K."/>
            <person name="Berglund E.C."/>
            <person name="Granberg F."/>
            <person name="Naslund K."/>
            <person name="Eriksson A.S."/>
            <person name="Andersson S.G."/>
        </authorList>
    </citation>
    <scope>NUCLEOTIDE SEQUENCE [LARGE SCALE GENOMIC DNA]</scope>
    <source>
        <strain evidence="6 7">Aust/NH1</strain>
    </source>
</reference>
<dbReference type="HOGENOM" id="CLU_081565_0_0_5"/>
<dbReference type="RefSeq" id="WP_015397434.1">
    <property type="nucleotide sequence ID" value="NC_020300.1"/>
</dbReference>
<dbReference type="InterPro" id="IPR059112">
    <property type="entry name" value="CysZ/EI24"/>
</dbReference>
<proteinExistence type="predicted"/>
<comment type="subcellular location">
    <subcellularLocation>
        <location evidence="1">Membrane</location>
        <topology evidence="1">Multi-pass membrane protein</topology>
    </subcellularLocation>
</comment>
<evidence type="ECO:0000256" key="2">
    <source>
        <dbReference type="ARBA" id="ARBA00022692"/>
    </source>
</evidence>
<evidence type="ECO:0000256" key="5">
    <source>
        <dbReference type="SAM" id="Phobius"/>
    </source>
</evidence>
<dbReference type="Pfam" id="PF07264">
    <property type="entry name" value="EI24"/>
    <property type="match status" value="1"/>
</dbReference>
<keyword evidence="3 5" id="KW-1133">Transmembrane helix</keyword>
<feature type="transmembrane region" description="Helical" evidence="5">
    <location>
        <begin position="131"/>
        <end position="153"/>
    </location>
</feature>
<dbReference type="OrthoDB" id="5421146at2"/>
<keyword evidence="7" id="KW-1185">Reference proteome</keyword>
<organism evidence="6 7">
    <name type="scientific">Bartonella australis (strain Aust/NH1)</name>
    <dbReference type="NCBI Taxonomy" id="1094489"/>
    <lineage>
        <taxon>Bacteria</taxon>
        <taxon>Pseudomonadati</taxon>
        <taxon>Pseudomonadota</taxon>
        <taxon>Alphaproteobacteria</taxon>
        <taxon>Hyphomicrobiales</taxon>
        <taxon>Bartonellaceae</taxon>
        <taxon>Bartonella</taxon>
    </lineage>
</organism>
<feature type="transmembrane region" description="Helical" evidence="5">
    <location>
        <begin position="197"/>
        <end position="226"/>
    </location>
</feature>
<dbReference type="AlphaFoldDB" id="M1P283"/>
<evidence type="ECO:0000256" key="4">
    <source>
        <dbReference type="ARBA" id="ARBA00023136"/>
    </source>
</evidence>
<dbReference type="PATRIC" id="fig|1094489.3.peg.36"/>
<dbReference type="NCBIfam" id="NF009407">
    <property type="entry name" value="PRK12768.1"/>
    <property type="match status" value="1"/>
</dbReference>
<dbReference type="Proteomes" id="UP000011729">
    <property type="component" value="Chromosome"/>
</dbReference>
<gene>
    <name evidence="6" type="ordered locus">BAnh1_00320</name>
</gene>
<keyword evidence="4 5" id="KW-0472">Membrane</keyword>